<feature type="transmembrane region" description="Helical" evidence="8">
    <location>
        <begin position="153"/>
        <end position="174"/>
    </location>
</feature>
<organism evidence="11 12">
    <name type="scientific">Mesobacillus subterraneus</name>
    <dbReference type="NCBI Taxonomy" id="285983"/>
    <lineage>
        <taxon>Bacteria</taxon>
        <taxon>Bacillati</taxon>
        <taxon>Bacillota</taxon>
        <taxon>Bacilli</taxon>
        <taxon>Bacillales</taxon>
        <taxon>Bacillaceae</taxon>
        <taxon>Mesobacillus</taxon>
    </lineage>
</organism>
<feature type="transmembrane region" description="Helical" evidence="8">
    <location>
        <begin position="180"/>
        <end position="197"/>
    </location>
</feature>
<proteinExistence type="inferred from homology"/>
<feature type="transmembrane region" description="Helical" evidence="8">
    <location>
        <begin position="20"/>
        <end position="41"/>
    </location>
</feature>
<comment type="subcellular location">
    <subcellularLocation>
        <location evidence="1">Cell membrane</location>
        <topology evidence="1">Multi-pass membrane protein</topology>
    </subcellularLocation>
</comment>
<dbReference type="PANTHER" id="PTHR24221:SF654">
    <property type="entry name" value="ATP-BINDING CASSETTE SUB-FAMILY B MEMBER 6"/>
    <property type="match status" value="1"/>
</dbReference>
<evidence type="ECO:0000256" key="2">
    <source>
        <dbReference type="ARBA" id="ARBA00005417"/>
    </source>
</evidence>
<dbReference type="SMART" id="SM00382">
    <property type="entry name" value="AAA"/>
    <property type="match status" value="1"/>
</dbReference>
<reference evidence="11 12" key="1">
    <citation type="submission" date="2015-01" db="EMBL/GenBank/DDBJ databases">
        <title>Draft genome sequences of the supercritical CO2 tolerant bacteria Bacillus subterraneus MITOT1 and Bacillus cereus MIT0214.</title>
        <authorList>
            <person name="Peet K.C."/>
            <person name="Thompson J.R."/>
        </authorList>
    </citation>
    <scope>NUCLEOTIDE SEQUENCE [LARGE SCALE GENOMIC DNA]</scope>
    <source>
        <strain evidence="11 12">MITOT1</strain>
    </source>
</reference>
<dbReference type="OrthoDB" id="9770415at2"/>
<dbReference type="Gene3D" id="1.20.1560.10">
    <property type="entry name" value="ABC transporter type 1, transmembrane domain"/>
    <property type="match status" value="1"/>
</dbReference>
<evidence type="ECO:0000256" key="8">
    <source>
        <dbReference type="SAM" id="Phobius"/>
    </source>
</evidence>
<dbReference type="Gene3D" id="3.40.50.300">
    <property type="entry name" value="P-loop containing nucleotide triphosphate hydrolases"/>
    <property type="match status" value="1"/>
</dbReference>
<dbReference type="InterPro" id="IPR039421">
    <property type="entry name" value="Type_1_exporter"/>
</dbReference>
<dbReference type="GO" id="GO:0005886">
    <property type="term" value="C:plasma membrane"/>
    <property type="evidence" value="ECO:0007669"/>
    <property type="project" value="UniProtKB-SubCell"/>
</dbReference>
<keyword evidence="4" id="KW-0547">Nucleotide-binding</keyword>
<name>A0A0D6Z8I7_9BACI</name>
<accession>A0A0D6Z8I7</accession>
<dbReference type="RefSeq" id="WP_044394287.1">
    <property type="nucleotide sequence ID" value="NZ_JXIQ01000098.1"/>
</dbReference>
<dbReference type="GO" id="GO:0016887">
    <property type="term" value="F:ATP hydrolysis activity"/>
    <property type="evidence" value="ECO:0007669"/>
    <property type="project" value="InterPro"/>
</dbReference>
<keyword evidence="7 8" id="KW-0472">Membrane</keyword>
<dbReference type="InterPro" id="IPR017871">
    <property type="entry name" value="ABC_transporter-like_CS"/>
</dbReference>
<dbReference type="InterPro" id="IPR011527">
    <property type="entry name" value="ABC1_TM_dom"/>
</dbReference>
<keyword evidence="3 8" id="KW-0812">Transmembrane</keyword>
<evidence type="ECO:0000259" key="9">
    <source>
        <dbReference type="PROSITE" id="PS50893"/>
    </source>
</evidence>
<dbReference type="InterPro" id="IPR036640">
    <property type="entry name" value="ABC1_TM_sf"/>
</dbReference>
<dbReference type="GO" id="GO:0140359">
    <property type="term" value="F:ABC-type transporter activity"/>
    <property type="evidence" value="ECO:0007669"/>
    <property type="project" value="InterPro"/>
</dbReference>
<evidence type="ECO:0000256" key="3">
    <source>
        <dbReference type="ARBA" id="ARBA00022692"/>
    </source>
</evidence>
<comment type="similarity">
    <text evidence="2">Belongs to the ABC transporter superfamily.</text>
</comment>
<evidence type="ECO:0000256" key="4">
    <source>
        <dbReference type="ARBA" id="ARBA00022741"/>
    </source>
</evidence>
<keyword evidence="6 8" id="KW-1133">Transmembrane helix</keyword>
<dbReference type="GO" id="GO:0005524">
    <property type="term" value="F:ATP binding"/>
    <property type="evidence" value="ECO:0007669"/>
    <property type="project" value="UniProtKB-KW"/>
</dbReference>
<evidence type="ECO:0000313" key="12">
    <source>
        <dbReference type="Proteomes" id="UP000032512"/>
    </source>
</evidence>
<dbReference type="PANTHER" id="PTHR24221">
    <property type="entry name" value="ATP-BINDING CASSETTE SUB-FAMILY B"/>
    <property type="match status" value="1"/>
</dbReference>
<feature type="domain" description="ABC transmembrane type-1" evidence="10">
    <location>
        <begin position="63"/>
        <end position="318"/>
    </location>
</feature>
<evidence type="ECO:0000313" key="11">
    <source>
        <dbReference type="EMBL" id="KIY21680.1"/>
    </source>
</evidence>
<evidence type="ECO:0000256" key="1">
    <source>
        <dbReference type="ARBA" id="ARBA00004651"/>
    </source>
</evidence>
<dbReference type="SUPFAM" id="SSF90123">
    <property type="entry name" value="ABC transporter transmembrane region"/>
    <property type="match status" value="1"/>
</dbReference>
<dbReference type="EMBL" id="JXIQ01000098">
    <property type="protein sequence ID" value="KIY21680.1"/>
    <property type="molecule type" value="Genomic_DNA"/>
</dbReference>
<gene>
    <name evidence="11" type="ORF">UB32_12615</name>
</gene>
<dbReference type="Pfam" id="PF00664">
    <property type="entry name" value="ABC_membrane"/>
    <property type="match status" value="1"/>
</dbReference>
<protein>
    <submittedName>
        <fullName evidence="11">Multidrug ABC transporter</fullName>
    </submittedName>
</protein>
<keyword evidence="5" id="KW-0067">ATP-binding</keyword>
<evidence type="ECO:0000256" key="6">
    <source>
        <dbReference type="ARBA" id="ARBA00022989"/>
    </source>
</evidence>
<dbReference type="GO" id="GO:0034040">
    <property type="term" value="F:ATPase-coupled lipid transmembrane transporter activity"/>
    <property type="evidence" value="ECO:0007669"/>
    <property type="project" value="TreeGrafter"/>
</dbReference>
<dbReference type="Pfam" id="PF00005">
    <property type="entry name" value="ABC_tran"/>
    <property type="match status" value="1"/>
</dbReference>
<dbReference type="InterPro" id="IPR027417">
    <property type="entry name" value="P-loop_NTPase"/>
</dbReference>
<dbReference type="PROSITE" id="PS00211">
    <property type="entry name" value="ABC_TRANSPORTER_1"/>
    <property type="match status" value="1"/>
</dbReference>
<feature type="transmembrane region" description="Helical" evidence="8">
    <location>
        <begin position="264"/>
        <end position="286"/>
    </location>
</feature>
<dbReference type="PROSITE" id="PS50929">
    <property type="entry name" value="ABC_TM1F"/>
    <property type="match status" value="1"/>
</dbReference>
<dbReference type="AlphaFoldDB" id="A0A0D6Z8I7"/>
<dbReference type="InterPro" id="IPR003439">
    <property type="entry name" value="ABC_transporter-like_ATP-bd"/>
</dbReference>
<feature type="domain" description="ABC transporter" evidence="9">
    <location>
        <begin position="356"/>
        <end position="592"/>
    </location>
</feature>
<sequence length="599" mass="67626">MKYALFFLKKIHDQSGIILYFNLMSMVFITLFESFGIFMLIPLTGLTGMIKNDWNDSSIISSIEKFFSGLPETVSFLLILFIYVLIIIGQGFFQRNQTILNTRIQQGFIRHLREETYKHLITANWEYFLKKRKSDITNSMLTEIARVSSGTNLVLQFVASFVFSFIQIAFALWLSAKITVFVMIAGLVLLLFSRKFIQQSSLYGDRTLTLSKRFMGGITDHFNGIKDIKSNSLEKQHIKWFEDLNGSMEENMVDLAKLRSKSQLIYKIVSAFLITLFAFAAISIFSANPAELLLILVIFSRIWPRFFAIQSSLEKLGEVLPSFQSLMELQNECLAAKEFGLLEGEGVQPIEMKQDMECRSVYFRYKKTEKSYALHEINIKIKKNTMTAIVGSSGAGKSTLIDLLMGLNKPERGFVLIDKTPLESCNLLSFRKSVSYVSQDPFLFNASVRDNLLLIKPGAEEGDIWEALEFSAAADFVRRLPDGLDTQIGDRGIKLSGGERQRLVLARAILKKPTILVLDEATSALDGENEAKIQAAIEKLKGQMTIIVIAHRLSTIKNADQVIVLDKGRVIQQGAFSQLASEQKGMFGTLLKRQMEAVN</sequence>
<feature type="transmembrane region" description="Helical" evidence="8">
    <location>
        <begin position="74"/>
        <end position="93"/>
    </location>
</feature>
<dbReference type="SUPFAM" id="SSF52540">
    <property type="entry name" value="P-loop containing nucleoside triphosphate hydrolases"/>
    <property type="match status" value="1"/>
</dbReference>
<dbReference type="FunFam" id="3.40.50.300:FF:000218">
    <property type="entry name" value="Multidrug ABC transporter ATP-binding protein"/>
    <property type="match status" value="1"/>
</dbReference>
<keyword evidence="12" id="KW-1185">Reference proteome</keyword>
<evidence type="ECO:0000256" key="5">
    <source>
        <dbReference type="ARBA" id="ARBA00022840"/>
    </source>
</evidence>
<dbReference type="PATRIC" id="fig|285983.3.peg.1296"/>
<dbReference type="PROSITE" id="PS50893">
    <property type="entry name" value="ABC_TRANSPORTER_2"/>
    <property type="match status" value="1"/>
</dbReference>
<dbReference type="Proteomes" id="UP000032512">
    <property type="component" value="Unassembled WGS sequence"/>
</dbReference>
<dbReference type="InterPro" id="IPR003593">
    <property type="entry name" value="AAA+_ATPase"/>
</dbReference>
<evidence type="ECO:0000259" key="10">
    <source>
        <dbReference type="PROSITE" id="PS50929"/>
    </source>
</evidence>
<comment type="caution">
    <text evidence="11">The sequence shown here is derived from an EMBL/GenBank/DDBJ whole genome shotgun (WGS) entry which is preliminary data.</text>
</comment>
<evidence type="ECO:0000256" key="7">
    <source>
        <dbReference type="ARBA" id="ARBA00023136"/>
    </source>
</evidence>